<feature type="binding site" evidence="8">
    <location>
        <position position="56"/>
    </location>
    <ligand>
        <name>substrate</name>
    </ligand>
</feature>
<dbReference type="InterPro" id="IPR036974">
    <property type="entry name" value="PUA_sf"/>
</dbReference>
<keyword evidence="6 8" id="KW-0418">Kinase</keyword>
<dbReference type="Gene3D" id="2.30.130.10">
    <property type="entry name" value="PUA domain"/>
    <property type="match status" value="1"/>
</dbReference>
<evidence type="ECO:0000256" key="6">
    <source>
        <dbReference type="ARBA" id="ARBA00022777"/>
    </source>
</evidence>
<dbReference type="PIRSF" id="PIRSF000729">
    <property type="entry name" value="GK"/>
    <property type="match status" value="1"/>
</dbReference>
<feature type="binding site" evidence="8">
    <location>
        <position position="155"/>
    </location>
    <ligand>
        <name>substrate</name>
    </ligand>
</feature>
<dbReference type="SUPFAM" id="SSF53633">
    <property type="entry name" value="Carbamate kinase-like"/>
    <property type="match status" value="1"/>
</dbReference>
<dbReference type="InterPro" id="IPR001057">
    <property type="entry name" value="Glu/AcGlu_kinase"/>
</dbReference>
<evidence type="ECO:0000256" key="7">
    <source>
        <dbReference type="ARBA" id="ARBA00022840"/>
    </source>
</evidence>
<dbReference type="Gene3D" id="3.40.1160.10">
    <property type="entry name" value="Acetylglutamate kinase-like"/>
    <property type="match status" value="1"/>
</dbReference>
<evidence type="ECO:0000313" key="10">
    <source>
        <dbReference type="EMBL" id="MFD1192486.1"/>
    </source>
</evidence>
<dbReference type="PRINTS" id="PR00474">
    <property type="entry name" value="GLU5KINASE"/>
</dbReference>
<reference evidence="11" key="1">
    <citation type="journal article" date="2019" name="Int. J. Syst. Evol. Microbiol.">
        <title>The Global Catalogue of Microorganisms (GCM) 10K type strain sequencing project: providing services to taxonomists for standard genome sequencing and annotation.</title>
        <authorList>
            <consortium name="The Broad Institute Genomics Platform"/>
            <consortium name="The Broad Institute Genome Sequencing Center for Infectious Disease"/>
            <person name="Wu L."/>
            <person name="Ma J."/>
        </authorList>
    </citation>
    <scope>NUCLEOTIDE SEQUENCE [LARGE SCALE GENOMIC DNA]</scope>
    <source>
        <strain evidence="11">CCUG 55074</strain>
    </source>
</reference>
<evidence type="ECO:0000256" key="4">
    <source>
        <dbReference type="ARBA" id="ARBA00022679"/>
    </source>
</evidence>
<dbReference type="HAMAP" id="MF_00456">
    <property type="entry name" value="ProB"/>
    <property type="match status" value="1"/>
</dbReference>
<keyword evidence="3 8" id="KW-0641">Proline biosynthesis</keyword>
<evidence type="ECO:0000256" key="2">
    <source>
        <dbReference type="ARBA" id="ARBA00022605"/>
    </source>
</evidence>
<dbReference type="InterPro" id="IPR041739">
    <property type="entry name" value="G5K_ProB"/>
</dbReference>
<keyword evidence="1 8" id="KW-0963">Cytoplasm</keyword>
<dbReference type="EC" id="2.7.2.11" evidence="8"/>
<organism evidence="10 11">
    <name type="scientific">Phenylobacterium conjunctum</name>
    <dbReference type="NCBI Taxonomy" id="1298959"/>
    <lineage>
        <taxon>Bacteria</taxon>
        <taxon>Pseudomonadati</taxon>
        <taxon>Pseudomonadota</taxon>
        <taxon>Alphaproteobacteria</taxon>
        <taxon>Caulobacterales</taxon>
        <taxon>Caulobacteraceae</taxon>
        <taxon>Phenylobacterium</taxon>
    </lineage>
</organism>
<dbReference type="InterPro" id="IPR015947">
    <property type="entry name" value="PUA-like_sf"/>
</dbReference>
<comment type="caution">
    <text evidence="10">The sequence shown here is derived from an EMBL/GenBank/DDBJ whole genome shotgun (WGS) entry which is preliminary data.</text>
</comment>
<dbReference type="Proteomes" id="UP001597216">
    <property type="component" value="Unassembled WGS sequence"/>
</dbReference>
<dbReference type="NCBIfam" id="TIGR01027">
    <property type="entry name" value="proB"/>
    <property type="match status" value="1"/>
</dbReference>
<dbReference type="Pfam" id="PF00696">
    <property type="entry name" value="AA_kinase"/>
    <property type="match status" value="1"/>
</dbReference>
<name>A0ABW3T6I9_9CAUL</name>
<proteinExistence type="inferred from homology"/>
<gene>
    <name evidence="8 10" type="primary">proB</name>
    <name evidence="10" type="ORF">ACFQ27_17990</name>
</gene>
<dbReference type="InterPro" id="IPR036393">
    <property type="entry name" value="AceGlu_kinase-like_sf"/>
</dbReference>
<dbReference type="CDD" id="cd04242">
    <property type="entry name" value="AAK_G5K_ProB"/>
    <property type="match status" value="1"/>
</dbReference>
<protein>
    <recommendedName>
        <fullName evidence="8">Glutamate 5-kinase</fullName>
        <ecNumber evidence="8">2.7.2.11</ecNumber>
    </recommendedName>
    <alternativeName>
        <fullName evidence="8">Gamma-glutamyl kinase</fullName>
        <shortName evidence="8">GK</shortName>
    </alternativeName>
</protein>
<accession>A0ABW3T6I9</accession>
<keyword evidence="11" id="KW-1185">Reference proteome</keyword>
<evidence type="ECO:0000256" key="5">
    <source>
        <dbReference type="ARBA" id="ARBA00022741"/>
    </source>
</evidence>
<evidence type="ECO:0000256" key="8">
    <source>
        <dbReference type="HAMAP-Rule" id="MF_00456"/>
    </source>
</evidence>
<comment type="similarity">
    <text evidence="8">Belongs to the glutamate 5-kinase family.</text>
</comment>
<dbReference type="InterPro" id="IPR001048">
    <property type="entry name" value="Asp/Glu/Uridylate_kinase"/>
</dbReference>
<evidence type="ECO:0000313" key="11">
    <source>
        <dbReference type="Proteomes" id="UP001597216"/>
    </source>
</evidence>
<dbReference type="SUPFAM" id="SSF88697">
    <property type="entry name" value="PUA domain-like"/>
    <property type="match status" value="1"/>
</dbReference>
<dbReference type="PROSITE" id="PS50890">
    <property type="entry name" value="PUA"/>
    <property type="match status" value="1"/>
</dbReference>
<feature type="binding site" evidence="8">
    <location>
        <position position="16"/>
    </location>
    <ligand>
        <name>ATP</name>
        <dbReference type="ChEBI" id="CHEBI:30616"/>
    </ligand>
</feature>
<keyword evidence="2 8" id="KW-0028">Amino-acid biosynthesis</keyword>
<feature type="binding site" evidence="8">
    <location>
        <begin position="219"/>
        <end position="225"/>
    </location>
    <ligand>
        <name>ATP</name>
        <dbReference type="ChEBI" id="CHEBI:30616"/>
    </ligand>
</feature>
<dbReference type="Pfam" id="PF01472">
    <property type="entry name" value="PUA"/>
    <property type="match status" value="1"/>
</dbReference>
<dbReference type="EMBL" id="JBHTLQ010000059">
    <property type="protein sequence ID" value="MFD1192486.1"/>
    <property type="molecule type" value="Genomic_DNA"/>
</dbReference>
<keyword evidence="4 8" id="KW-0808">Transferase</keyword>
<feature type="binding site" evidence="8">
    <location>
        <begin position="175"/>
        <end position="176"/>
    </location>
    <ligand>
        <name>ATP</name>
        <dbReference type="ChEBI" id="CHEBI:30616"/>
    </ligand>
</feature>
<dbReference type="InterPro" id="IPR005715">
    <property type="entry name" value="Glu_5kinase/COase_Synthase"/>
</dbReference>
<evidence type="ECO:0000259" key="9">
    <source>
        <dbReference type="SMART" id="SM00359"/>
    </source>
</evidence>
<dbReference type="PANTHER" id="PTHR43654">
    <property type="entry name" value="GLUTAMATE 5-KINASE"/>
    <property type="match status" value="1"/>
</dbReference>
<dbReference type="GO" id="GO:0004349">
    <property type="term" value="F:glutamate 5-kinase activity"/>
    <property type="evidence" value="ECO:0007669"/>
    <property type="project" value="UniProtKB-EC"/>
</dbReference>
<dbReference type="PROSITE" id="PS00902">
    <property type="entry name" value="GLUTAMATE_5_KINASE"/>
    <property type="match status" value="1"/>
</dbReference>
<feature type="binding site" evidence="8">
    <location>
        <position position="143"/>
    </location>
    <ligand>
        <name>substrate</name>
    </ligand>
</feature>
<dbReference type="RefSeq" id="WP_377354563.1">
    <property type="nucleotide sequence ID" value="NZ_JBHTLQ010000059.1"/>
</dbReference>
<dbReference type="SMART" id="SM00359">
    <property type="entry name" value="PUA"/>
    <property type="match status" value="1"/>
</dbReference>
<evidence type="ECO:0000256" key="3">
    <source>
        <dbReference type="ARBA" id="ARBA00022650"/>
    </source>
</evidence>
<dbReference type="InterPro" id="IPR002478">
    <property type="entry name" value="PUA"/>
</dbReference>
<comment type="pathway">
    <text evidence="8">Amino-acid biosynthesis; L-proline biosynthesis; L-glutamate 5-semialdehyde from L-glutamate: step 1/2.</text>
</comment>
<dbReference type="InterPro" id="IPR019797">
    <property type="entry name" value="Glutamate_5-kinase_CS"/>
</dbReference>
<dbReference type="PANTHER" id="PTHR43654:SF1">
    <property type="entry name" value="ISOPENTENYL PHOSPHATE KINASE"/>
    <property type="match status" value="1"/>
</dbReference>
<sequence length="377" mass="39055">MDAVTGLAAAKRIVVKVGSALLVGEDGAPDAHWLAAFASDLARVRHRGQQVLVVSSGAVALGRKRLGLGRRALTLPEKQAAASAGQSALMRAWEEALEPHGIGAAQVLLTRDDTEVRRRWLNARATVETLLTLGVVPVINENDTVATEEIRYGDNDRLAARVAQMIGADVLVLLSDIDGLYTADPRSNPAAQHIPRVTRLDAEIEAMAGGANASAGVGTGGMATKIAAARMAQAAGCATVITLGRRPSPLYAVEHGERATVIEPALSAKAAYKAWIAGSLAPRGTIIVDAGAARALGTGKSLLAAGVRAVEGRFEKGDAVLVRDEAGREIGRGLSRYDAEDATRICGLKSDAIEAALGFTEGPVIHADDLAPAEAAQ</sequence>
<dbReference type="CDD" id="cd21157">
    <property type="entry name" value="PUA_G5K"/>
    <property type="match status" value="1"/>
</dbReference>
<keyword evidence="7 8" id="KW-0067">ATP-binding</keyword>
<comment type="function">
    <text evidence="8">Catalyzes the transfer of a phosphate group to glutamate to form L-glutamate 5-phosphate.</text>
</comment>
<evidence type="ECO:0000256" key="1">
    <source>
        <dbReference type="ARBA" id="ARBA00022490"/>
    </source>
</evidence>
<comment type="subcellular location">
    <subcellularLocation>
        <location evidence="8">Cytoplasm</location>
    </subcellularLocation>
</comment>
<dbReference type="InterPro" id="IPR011529">
    <property type="entry name" value="Glu_5kinase"/>
</dbReference>
<comment type="catalytic activity">
    <reaction evidence="8">
        <text>L-glutamate + ATP = L-glutamyl 5-phosphate + ADP</text>
        <dbReference type="Rhea" id="RHEA:14877"/>
        <dbReference type="ChEBI" id="CHEBI:29985"/>
        <dbReference type="ChEBI" id="CHEBI:30616"/>
        <dbReference type="ChEBI" id="CHEBI:58274"/>
        <dbReference type="ChEBI" id="CHEBI:456216"/>
        <dbReference type="EC" id="2.7.2.11"/>
    </reaction>
</comment>
<feature type="domain" description="PUA" evidence="9">
    <location>
        <begin position="284"/>
        <end position="366"/>
    </location>
</feature>
<keyword evidence="5 8" id="KW-0547">Nucleotide-binding</keyword>